<name>A0ABV4CT37_9BACT</name>
<sequence length="184" mass="19157">MKTSYLFLAEGFEDIEALATVDIMRRAGMEVYTVSVTSDNKVKSAHGVTVTADKTVDEIDAYDAEWLIVPGGMPGSTNVAASGKVCDMLGKQWVKGGRIAAICAAPAVVLGPLGILRGQEATCYPSFKDQLVDNGGKYVDNRVVISGNLITANGPSSAFVFGFAIVAETLGDDVASSVASGMLV</sequence>
<dbReference type="EMBL" id="JBCLPP010000005">
    <property type="protein sequence ID" value="MEY8244558.1"/>
    <property type="molecule type" value="Genomic_DNA"/>
</dbReference>
<dbReference type="PANTHER" id="PTHR48094">
    <property type="entry name" value="PROTEIN/NUCLEIC ACID DEGLYCASE DJ-1-RELATED"/>
    <property type="match status" value="1"/>
</dbReference>
<dbReference type="NCBIfam" id="TIGR01383">
    <property type="entry name" value="not_thiJ"/>
    <property type="match status" value="1"/>
</dbReference>
<proteinExistence type="predicted"/>
<feature type="domain" description="DJ-1/PfpI" evidence="1">
    <location>
        <begin position="5"/>
        <end position="167"/>
    </location>
</feature>
<dbReference type="SUPFAM" id="SSF52317">
    <property type="entry name" value="Class I glutamine amidotransferase-like"/>
    <property type="match status" value="1"/>
</dbReference>
<gene>
    <name evidence="2" type="ORF">AAK873_02860</name>
</gene>
<dbReference type="InterPro" id="IPR006287">
    <property type="entry name" value="DJ-1"/>
</dbReference>
<accession>A0ABV4CT37</accession>
<dbReference type="RefSeq" id="WP_121698422.1">
    <property type="nucleotide sequence ID" value="NZ_JBCLPP010000005.1"/>
</dbReference>
<protein>
    <submittedName>
        <fullName evidence="2">DJ-1 family glyoxalase III</fullName>
    </submittedName>
</protein>
<dbReference type="CDD" id="cd03135">
    <property type="entry name" value="GATase1_DJ-1"/>
    <property type="match status" value="1"/>
</dbReference>
<keyword evidence="3" id="KW-1185">Reference proteome</keyword>
<dbReference type="Gene3D" id="3.40.50.880">
    <property type="match status" value="1"/>
</dbReference>
<reference evidence="2 3" key="1">
    <citation type="submission" date="2024-03" db="EMBL/GenBank/DDBJ databases">
        <title>Mouse gut bacterial collection (mGBC) of GemPharmatech.</title>
        <authorList>
            <person name="He Y."/>
            <person name="Dong L."/>
            <person name="Wu D."/>
            <person name="Gao X."/>
            <person name="Lin Z."/>
        </authorList>
    </citation>
    <scope>NUCLEOTIDE SEQUENCE [LARGE SCALE GENOMIC DNA]</scope>
    <source>
        <strain evidence="2 3">54-13</strain>
    </source>
</reference>
<dbReference type="Pfam" id="PF01965">
    <property type="entry name" value="DJ-1_PfpI"/>
    <property type="match status" value="1"/>
</dbReference>
<comment type="caution">
    <text evidence="2">The sequence shown here is derived from an EMBL/GenBank/DDBJ whole genome shotgun (WGS) entry which is preliminary data.</text>
</comment>
<organism evidence="2 3">
    <name type="scientific">Heminiphilus faecis</name>
    <dbReference type="NCBI Taxonomy" id="2601703"/>
    <lineage>
        <taxon>Bacteria</taxon>
        <taxon>Pseudomonadati</taxon>
        <taxon>Bacteroidota</taxon>
        <taxon>Bacteroidia</taxon>
        <taxon>Bacteroidales</taxon>
        <taxon>Muribaculaceae</taxon>
        <taxon>Heminiphilus</taxon>
    </lineage>
</organism>
<evidence type="ECO:0000313" key="3">
    <source>
        <dbReference type="Proteomes" id="UP001565200"/>
    </source>
</evidence>
<dbReference type="InterPro" id="IPR029062">
    <property type="entry name" value="Class_I_gatase-like"/>
</dbReference>
<dbReference type="PANTHER" id="PTHR48094:SF12">
    <property type="entry name" value="PARKINSON DISEASE PROTEIN 7 HOMOLOG"/>
    <property type="match status" value="1"/>
</dbReference>
<evidence type="ECO:0000259" key="1">
    <source>
        <dbReference type="Pfam" id="PF01965"/>
    </source>
</evidence>
<dbReference type="InterPro" id="IPR050325">
    <property type="entry name" value="Prot/Nucl_acid_deglycase"/>
</dbReference>
<evidence type="ECO:0000313" key="2">
    <source>
        <dbReference type="EMBL" id="MEY8244558.1"/>
    </source>
</evidence>
<dbReference type="Proteomes" id="UP001565200">
    <property type="component" value="Unassembled WGS sequence"/>
</dbReference>
<dbReference type="InterPro" id="IPR002818">
    <property type="entry name" value="DJ-1/PfpI"/>
</dbReference>